<accession>A0A8S1QE57</accession>
<protein>
    <submittedName>
        <fullName evidence="1">Uncharacterized protein</fullName>
    </submittedName>
</protein>
<reference evidence="1" key="1">
    <citation type="submission" date="2021-01" db="EMBL/GenBank/DDBJ databases">
        <authorList>
            <consortium name="Genoscope - CEA"/>
            <person name="William W."/>
        </authorList>
    </citation>
    <scope>NUCLEOTIDE SEQUENCE</scope>
</reference>
<dbReference type="AlphaFoldDB" id="A0A8S1QE57"/>
<organism evidence="1 2">
    <name type="scientific">Paramecium sonneborni</name>
    <dbReference type="NCBI Taxonomy" id="65129"/>
    <lineage>
        <taxon>Eukaryota</taxon>
        <taxon>Sar</taxon>
        <taxon>Alveolata</taxon>
        <taxon>Ciliophora</taxon>
        <taxon>Intramacronucleata</taxon>
        <taxon>Oligohymenophorea</taxon>
        <taxon>Peniculida</taxon>
        <taxon>Parameciidae</taxon>
        <taxon>Paramecium</taxon>
    </lineage>
</organism>
<gene>
    <name evidence="1" type="ORF">PSON_ATCC_30995.1.T1020141</name>
</gene>
<keyword evidence="2" id="KW-1185">Reference proteome</keyword>
<evidence type="ECO:0000313" key="2">
    <source>
        <dbReference type="Proteomes" id="UP000692954"/>
    </source>
</evidence>
<sequence>MNHNSQLMEDLSIKMKIIHQFQNQLQTFINLILIDLNTIKYMKELFMIQISQYHLGIFWFKQ</sequence>
<dbReference type="EMBL" id="CAJJDN010000102">
    <property type="protein sequence ID" value="CAD8113157.1"/>
    <property type="molecule type" value="Genomic_DNA"/>
</dbReference>
<comment type="caution">
    <text evidence="1">The sequence shown here is derived from an EMBL/GenBank/DDBJ whole genome shotgun (WGS) entry which is preliminary data.</text>
</comment>
<name>A0A8S1QE57_9CILI</name>
<proteinExistence type="predicted"/>
<dbReference type="Proteomes" id="UP000692954">
    <property type="component" value="Unassembled WGS sequence"/>
</dbReference>
<evidence type="ECO:0000313" key="1">
    <source>
        <dbReference type="EMBL" id="CAD8113157.1"/>
    </source>
</evidence>